<organism evidence="6 7">
    <name type="scientific">Geomobilimonas luticola</name>
    <dbReference type="NCBI Taxonomy" id="1114878"/>
    <lineage>
        <taxon>Bacteria</taxon>
        <taxon>Pseudomonadati</taxon>
        <taxon>Thermodesulfobacteriota</taxon>
        <taxon>Desulfuromonadia</taxon>
        <taxon>Geobacterales</taxon>
        <taxon>Geobacteraceae</taxon>
        <taxon>Geomobilimonas</taxon>
    </lineage>
</organism>
<evidence type="ECO:0000313" key="6">
    <source>
        <dbReference type="EMBL" id="MBT0653157.1"/>
    </source>
</evidence>
<keyword evidence="7" id="KW-1185">Reference proteome</keyword>
<gene>
    <name evidence="6" type="primary">waaF</name>
    <name evidence="6" type="ORF">KI810_08830</name>
</gene>
<comment type="catalytic activity">
    <reaction evidence="5">
        <text>an L-alpha-D-Hep-(1-&gt;5)-[alpha-Kdo-(2-&gt;4)]-alpha-Kdo-(2-&gt;6)-lipid A + ADP-L-glycero-beta-D-manno-heptose = an L-alpha-D-Hep-(1-&gt;3)-L-alpha-D-Hep-(1-&gt;5)-[alpha-Kdo-(2-&gt;4)]-alpha-Kdo-(2-&gt;6)-lipid A + ADP + H(+)</text>
        <dbReference type="Rhea" id="RHEA:74071"/>
        <dbReference type="ChEBI" id="CHEBI:15378"/>
        <dbReference type="ChEBI" id="CHEBI:61506"/>
        <dbReference type="ChEBI" id="CHEBI:193068"/>
        <dbReference type="ChEBI" id="CHEBI:193069"/>
        <dbReference type="ChEBI" id="CHEBI:456216"/>
        <dbReference type="EC" id="2.4.99.24"/>
    </reaction>
</comment>
<dbReference type="NCBIfam" id="TIGR02195">
    <property type="entry name" value="heptsyl_trn_II"/>
    <property type="match status" value="1"/>
</dbReference>
<name>A0ABS5SGK4_9BACT</name>
<dbReference type="PANTHER" id="PTHR30160">
    <property type="entry name" value="TETRAACYLDISACCHARIDE 4'-KINASE-RELATED"/>
    <property type="match status" value="1"/>
</dbReference>
<keyword evidence="1" id="KW-0328">Glycosyltransferase</keyword>
<dbReference type="InterPro" id="IPR011910">
    <property type="entry name" value="RfaF"/>
</dbReference>
<evidence type="ECO:0000256" key="2">
    <source>
        <dbReference type="ARBA" id="ARBA00022679"/>
    </source>
</evidence>
<dbReference type="PANTHER" id="PTHR30160:SF7">
    <property type="entry name" value="ADP-HEPTOSE--LPS HEPTOSYLTRANSFERASE 2"/>
    <property type="match status" value="1"/>
</dbReference>
<dbReference type="Gene3D" id="3.40.50.2000">
    <property type="entry name" value="Glycogen Phosphorylase B"/>
    <property type="match status" value="2"/>
</dbReference>
<comment type="caution">
    <text evidence="6">The sequence shown here is derived from an EMBL/GenBank/DDBJ whole genome shotgun (WGS) entry which is preliminary data.</text>
</comment>
<sequence>MVNAKNLLRNAVITLGNRFFRYSRPPAVPDGYCNILVFCRMAIGDIVMAIPSFRALRHSFPNARIVFVTMEWNREVVRSLDYFDEVVYLTNAIVMHRDIGGLLRFIVWLRTCKFDMAVLLDTFLFPFYCYMAGIPVRVGYEFENEGFALTHKAKVTENEYRLHNFLKVVGLSGAQIDDTSMDFPVKLDENDSQILEKLLPQQLLQSTSPVVGIVAGGGRNPGQTVLAKNWTTEGFAQVALELIKKDDAIILLFGKGEDDEIATRLLAHVRREHPDSAERIINVVNKTSLMQAAALLQKCDIVVTNDTALMHLAAAVGTPTVSIFGPTSPANLAPRGNDHRVVQSATACSPCYESQGYLLCRSECMKEIAWYTVYKEAAALLQDRQV</sequence>
<dbReference type="Pfam" id="PF01075">
    <property type="entry name" value="Glyco_transf_9"/>
    <property type="match status" value="1"/>
</dbReference>
<evidence type="ECO:0000256" key="1">
    <source>
        <dbReference type="ARBA" id="ARBA00022676"/>
    </source>
</evidence>
<evidence type="ECO:0000256" key="4">
    <source>
        <dbReference type="ARBA" id="ARBA00044042"/>
    </source>
</evidence>
<comment type="similarity">
    <text evidence="3">Belongs to the glycosyltransferase 9 family.</text>
</comment>
<keyword evidence="2" id="KW-0808">Transferase</keyword>
<dbReference type="Proteomes" id="UP000756860">
    <property type="component" value="Unassembled WGS sequence"/>
</dbReference>
<evidence type="ECO:0000256" key="5">
    <source>
        <dbReference type="ARBA" id="ARBA00047503"/>
    </source>
</evidence>
<proteinExistence type="inferred from homology"/>
<protein>
    <recommendedName>
        <fullName evidence="4">lipopolysaccharide heptosyltransferase II</fullName>
        <ecNumber evidence="4">2.4.99.24</ecNumber>
    </recommendedName>
</protein>
<accession>A0ABS5SGK4</accession>
<dbReference type="CDD" id="cd03789">
    <property type="entry name" value="GT9_LPS_heptosyltransferase"/>
    <property type="match status" value="1"/>
</dbReference>
<dbReference type="EC" id="2.4.99.24" evidence="4"/>
<dbReference type="EMBL" id="JAHCVK010000002">
    <property type="protein sequence ID" value="MBT0653157.1"/>
    <property type="molecule type" value="Genomic_DNA"/>
</dbReference>
<evidence type="ECO:0000256" key="3">
    <source>
        <dbReference type="ARBA" id="ARBA00043995"/>
    </source>
</evidence>
<evidence type="ECO:0000313" key="7">
    <source>
        <dbReference type="Proteomes" id="UP000756860"/>
    </source>
</evidence>
<dbReference type="SUPFAM" id="SSF53756">
    <property type="entry name" value="UDP-Glycosyltransferase/glycogen phosphorylase"/>
    <property type="match status" value="1"/>
</dbReference>
<reference evidence="6 7" key="1">
    <citation type="submission" date="2021-05" db="EMBL/GenBank/DDBJ databases">
        <title>The draft genome of Geobacter luticola JCM 17780.</title>
        <authorList>
            <person name="Xu Z."/>
            <person name="Masuda Y."/>
            <person name="Itoh H."/>
            <person name="Senoo K."/>
        </authorList>
    </citation>
    <scope>NUCLEOTIDE SEQUENCE [LARGE SCALE GENOMIC DNA]</scope>
    <source>
        <strain evidence="6 7">JCM 17780</strain>
    </source>
</reference>
<dbReference type="RefSeq" id="WP_214175137.1">
    <property type="nucleotide sequence ID" value="NZ_JAHCVK010000002.1"/>
</dbReference>
<dbReference type="InterPro" id="IPR002201">
    <property type="entry name" value="Glyco_trans_9"/>
</dbReference>
<dbReference type="InterPro" id="IPR051199">
    <property type="entry name" value="LPS_LOS_Heptosyltrfase"/>
</dbReference>